<dbReference type="EMBL" id="LGRX02010592">
    <property type="protein sequence ID" value="KAK3270042.1"/>
    <property type="molecule type" value="Genomic_DNA"/>
</dbReference>
<proteinExistence type="predicted"/>
<accession>A0AAE0G267</accession>
<evidence type="ECO:0000313" key="2">
    <source>
        <dbReference type="EMBL" id="KAK3270042.1"/>
    </source>
</evidence>
<name>A0AAE0G267_9CHLO</name>
<dbReference type="Proteomes" id="UP001190700">
    <property type="component" value="Unassembled WGS sequence"/>
</dbReference>
<comment type="caution">
    <text evidence="2">The sequence shown here is derived from an EMBL/GenBank/DDBJ whole genome shotgun (WGS) entry which is preliminary data.</text>
</comment>
<organism evidence="2 3">
    <name type="scientific">Cymbomonas tetramitiformis</name>
    <dbReference type="NCBI Taxonomy" id="36881"/>
    <lineage>
        <taxon>Eukaryota</taxon>
        <taxon>Viridiplantae</taxon>
        <taxon>Chlorophyta</taxon>
        <taxon>Pyramimonadophyceae</taxon>
        <taxon>Pyramimonadales</taxon>
        <taxon>Pyramimonadaceae</taxon>
        <taxon>Cymbomonas</taxon>
    </lineage>
</organism>
<reference evidence="2 3" key="1">
    <citation type="journal article" date="2015" name="Genome Biol. Evol.">
        <title>Comparative Genomics of a Bacterivorous Green Alga Reveals Evolutionary Causalities and Consequences of Phago-Mixotrophic Mode of Nutrition.</title>
        <authorList>
            <person name="Burns J.A."/>
            <person name="Paasch A."/>
            <person name="Narechania A."/>
            <person name="Kim E."/>
        </authorList>
    </citation>
    <scope>NUCLEOTIDE SEQUENCE [LARGE SCALE GENOMIC DNA]</scope>
    <source>
        <strain evidence="2 3">PLY_AMNH</strain>
    </source>
</reference>
<evidence type="ECO:0008006" key="4">
    <source>
        <dbReference type="Google" id="ProtNLM"/>
    </source>
</evidence>
<feature type="compositionally biased region" description="Low complexity" evidence="1">
    <location>
        <begin position="280"/>
        <end position="301"/>
    </location>
</feature>
<feature type="region of interest" description="Disordered" evidence="1">
    <location>
        <begin position="274"/>
        <end position="317"/>
    </location>
</feature>
<feature type="compositionally biased region" description="Basic residues" evidence="1">
    <location>
        <begin position="954"/>
        <end position="973"/>
    </location>
</feature>
<feature type="region of interest" description="Disordered" evidence="1">
    <location>
        <begin position="945"/>
        <end position="973"/>
    </location>
</feature>
<evidence type="ECO:0000256" key="1">
    <source>
        <dbReference type="SAM" id="MobiDB-lite"/>
    </source>
</evidence>
<evidence type="ECO:0000313" key="3">
    <source>
        <dbReference type="Proteomes" id="UP001190700"/>
    </source>
</evidence>
<gene>
    <name evidence="2" type="ORF">CYMTET_21526</name>
</gene>
<dbReference type="AlphaFoldDB" id="A0AAE0G267"/>
<feature type="region of interest" description="Disordered" evidence="1">
    <location>
        <begin position="562"/>
        <end position="594"/>
    </location>
</feature>
<sequence length="987" mass="103850">MKTYNVVYEVIELNGIAETLPISLLEANKQDYAKAHPLGRNRDISCVRESGSSGTGAANSTIARTDRIQRFIATPTPTSPVILHQPLNRPDSKGRASADTQLFGKKFPSAIVEARAPPVPPYFDTAAGGSGAALSEQEVVPHARMAGFDEPGITGAVDALAELAAGAAAVIPRPVETLDGAAAGGAVKAPPDVVPPEDLRRGAPKWMPPFALMRPGRASANTTAPKQPAVGQTTIPKEVVPVAASLGAHRERPRRKPPNAVLCTGRNICDLAAPKAPASGQPATGEQPAPAAGQPATEEQPVPAAGQPATGEQPAPAAGQLVVHSTFERSAVDGAPRGMVTGDLTPAGIVAGVDERALRKRSTDKWLQAPSVSSVTFVKGAEVMVECGDLIGVLDMHTMEVNHGGSILSGLEFTARAGRLANAVGPGGWQGCCRVAQGGVPRGQWPSLLTWLYYALASELREVPPQGALASGACEGVEPEVVVLDGPPPVAAREGAAAALARDSCEEDMLEEGVLEAPVAAREGAAAALARDSCEEDILEEGVLEAPSGTVREGFVDAVASGSPQKEGALGRSSPGAANMEGSPASVGRAQAQVHGAAAASGRAISDRLIGRQVECMWDHHGVQRGVLKAYNAKHFSYVVRYEDGEEESVVLPDATIEVEGAPLNRPHSASATALVDLANSMPPAAVRSSSTDTRWQEFQSALVLADSVAQVAENLEWLEGEILILRPVAWYRKKRWEWQADLAELLAGQARDGKEKSRALKLRQLVEQLKAGVAADMVTQLWRLWKTEGLRGCKAAVEAFRKKTACHRDQESVQAAQGAPGVEAKKRKCVEADPGAETPGLCRTGIKHRGASEGPQGHKGNGFPCKRNGQFHGVHWHEESSTWQVHIQVLGQTVFCERFKDKGEAAQAHHRVFLQIIRDIGGGSLLGELESGDVTEGGAQAAACTATVAPRKPANHSKKRSPPPNSRHPKKKVFASKARFALLNSI</sequence>
<protein>
    <recommendedName>
        <fullName evidence="4">Tudor domain-containing protein</fullName>
    </recommendedName>
</protein>
<keyword evidence="3" id="KW-1185">Reference proteome</keyword>